<dbReference type="AlphaFoldDB" id="A0A4R6USJ2"/>
<sequence>MPSLTTAPRPPSAALAVLALAIGGFGIGTTEFVAMGILPEVAADFDASIPAAGYMISGYALGVVVGAPLLTALGARVDRKALLIALMAMFTLGNVAAALAPTFSTLMAARVFTGLPHGTFFGIGSVVAAGLVPAHKRAQAISMMMVGLSVANIIGVPLATAAAQTVGWRSTYWMVTAVGLVTLVALAAFVPRTPTSPHTTMRSELGALKRPQVWLALATGAVGFGGMFASYSYIAPMMTEVAGLEAAAVPLVLAVYGVGMTAGNLLGGRLADYRLMASMYGSLAAIIVLLALFFVTAHHPVTAVATVFGVGLAGSALVPALQTRLIDVAPGAPSLAAALNHSALNLANASGAWLGGLVIAAGYGYTSPNLVGAVLAVLGLGLIVASGLLDRRAPAAAGPRAPVPSAAP</sequence>
<feature type="domain" description="Major facilitator superfamily (MFS) profile" evidence="7">
    <location>
        <begin position="16"/>
        <end position="393"/>
    </location>
</feature>
<dbReference type="Pfam" id="PF07690">
    <property type="entry name" value="MFS_1"/>
    <property type="match status" value="1"/>
</dbReference>
<dbReference type="PROSITE" id="PS50850">
    <property type="entry name" value="MFS"/>
    <property type="match status" value="1"/>
</dbReference>
<protein>
    <submittedName>
        <fullName evidence="8">DHA1 family inner membrane transport protein</fullName>
    </submittedName>
</protein>
<dbReference type="InterPro" id="IPR011701">
    <property type="entry name" value="MFS"/>
</dbReference>
<feature type="transmembrane region" description="Helical" evidence="6">
    <location>
        <begin position="115"/>
        <end position="134"/>
    </location>
</feature>
<dbReference type="InterPro" id="IPR020846">
    <property type="entry name" value="MFS_dom"/>
</dbReference>
<keyword evidence="3 6" id="KW-0812">Transmembrane</keyword>
<dbReference type="PANTHER" id="PTHR43124">
    <property type="entry name" value="PURINE EFFLUX PUMP PBUE"/>
    <property type="match status" value="1"/>
</dbReference>
<feature type="transmembrane region" description="Helical" evidence="6">
    <location>
        <begin position="172"/>
        <end position="192"/>
    </location>
</feature>
<feature type="transmembrane region" description="Helical" evidence="6">
    <location>
        <begin position="146"/>
        <end position="166"/>
    </location>
</feature>
<dbReference type="EMBL" id="SNYN01000025">
    <property type="protein sequence ID" value="TDQ46334.1"/>
    <property type="molecule type" value="Genomic_DNA"/>
</dbReference>
<evidence type="ECO:0000256" key="4">
    <source>
        <dbReference type="ARBA" id="ARBA00022989"/>
    </source>
</evidence>
<evidence type="ECO:0000256" key="3">
    <source>
        <dbReference type="ARBA" id="ARBA00022692"/>
    </source>
</evidence>
<feature type="transmembrane region" description="Helical" evidence="6">
    <location>
        <begin position="51"/>
        <end position="70"/>
    </location>
</feature>
<keyword evidence="9" id="KW-1185">Reference proteome</keyword>
<dbReference type="InterPro" id="IPR036259">
    <property type="entry name" value="MFS_trans_sf"/>
</dbReference>
<dbReference type="Gene3D" id="1.20.1250.20">
    <property type="entry name" value="MFS general substrate transporter like domains"/>
    <property type="match status" value="2"/>
</dbReference>
<dbReference type="PANTHER" id="PTHR43124:SF3">
    <property type="entry name" value="CHLORAMPHENICOL EFFLUX PUMP RV0191"/>
    <property type="match status" value="1"/>
</dbReference>
<feature type="transmembrane region" description="Helical" evidence="6">
    <location>
        <begin position="82"/>
        <end position="103"/>
    </location>
</feature>
<gene>
    <name evidence="8" type="ORF">EV190_12521</name>
</gene>
<comment type="subcellular location">
    <subcellularLocation>
        <location evidence="1">Cell membrane</location>
        <topology evidence="1">Multi-pass membrane protein</topology>
    </subcellularLocation>
</comment>
<dbReference type="CDD" id="cd17324">
    <property type="entry name" value="MFS_NepI_like"/>
    <property type="match status" value="1"/>
</dbReference>
<evidence type="ECO:0000313" key="9">
    <source>
        <dbReference type="Proteomes" id="UP000295281"/>
    </source>
</evidence>
<dbReference type="SUPFAM" id="SSF103473">
    <property type="entry name" value="MFS general substrate transporter"/>
    <property type="match status" value="1"/>
</dbReference>
<evidence type="ECO:0000259" key="7">
    <source>
        <dbReference type="PROSITE" id="PS50850"/>
    </source>
</evidence>
<feature type="transmembrane region" description="Helical" evidence="6">
    <location>
        <begin position="342"/>
        <end position="364"/>
    </location>
</feature>
<evidence type="ECO:0000313" key="8">
    <source>
        <dbReference type="EMBL" id="TDQ46334.1"/>
    </source>
</evidence>
<keyword evidence="4 6" id="KW-1133">Transmembrane helix</keyword>
<dbReference type="InterPro" id="IPR050189">
    <property type="entry name" value="MFS_Efflux_Transporters"/>
</dbReference>
<feature type="transmembrane region" description="Helical" evidence="6">
    <location>
        <begin position="279"/>
        <end position="297"/>
    </location>
</feature>
<reference evidence="8 9" key="1">
    <citation type="submission" date="2019-03" db="EMBL/GenBank/DDBJ databases">
        <title>Genomic Encyclopedia of Type Strains, Phase IV (KMG-IV): sequencing the most valuable type-strain genomes for metagenomic binning, comparative biology and taxonomic classification.</title>
        <authorList>
            <person name="Goeker M."/>
        </authorList>
    </citation>
    <scope>NUCLEOTIDE SEQUENCE [LARGE SCALE GENOMIC DNA]</scope>
    <source>
        <strain evidence="8 9">DSM 46770</strain>
    </source>
</reference>
<evidence type="ECO:0000256" key="1">
    <source>
        <dbReference type="ARBA" id="ARBA00004651"/>
    </source>
</evidence>
<dbReference type="GO" id="GO:0022857">
    <property type="term" value="F:transmembrane transporter activity"/>
    <property type="evidence" value="ECO:0007669"/>
    <property type="project" value="InterPro"/>
</dbReference>
<evidence type="ECO:0000256" key="6">
    <source>
        <dbReference type="SAM" id="Phobius"/>
    </source>
</evidence>
<feature type="transmembrane region" description="Helical" evidence="6">
    <location>
        <begin position="303"/>
        <end position="321"/>
    </location>
</feature>
<comment type="caution">
    <text evidence="8">The sequence shown here is derived from an EMBL/GenBank/DDBJ whole genome shotgun (WGS) entry which is preliminary data.</text>
</comment>
<keyword evidence="2" id="KW-1003">Cell membrane</keyword>
<name>A0A4R6USJ2_9ACTN</name>
<evidence type="ECO:0000256" key="5">
    <source>
        <dbReference type="ARBA" id="ARBA00023136"/>
    </source>
</evidence>
<dbReference type="GO" id="GO:0005886">
    <property type="term" value="C:plasma membrane"/>
    <property type="evidence" value="ECO:0007669"/>
    <property type="project" value="UniProtKB-SubCell"/>
</dbReference>
<proteinExistence type="predicted"/>
<keyword evidence="5 6" id="KW-0472">Membrane</keyword>
<feature type="transmembrane region" description="Helical" evidence="6">
    <location>
        <begin position="12"/>
        <end position="39"/>
    </location>
</feature>
<dbReference type="RefSeq" id="WP_243742693.1">
    <property type="nucleotide sequence ID" value="NZ_SNYN01000025.1"/>
</dbReference>
<feature type="transmembrane region" description="Helical" evidence="6">
    <location>
        <begin position="246"/>
        <end position="267"/>
    </location>
</feature>
<organism evidence="8 9">
    <name type="scientific">Actinorugispora endophytica</name>
    <dbReference type="NCBI Taxonomy" id="1605990"/>
    <lineage>
        <taxon>Bacteria</taxon>
        <taxon>Bacillati</taxon>
        <taxon>Actinomycetota</taxon>
        <taxon>Actinomycetes</taxon>
        <taxon>Streptosporangiales</taxon>
        <taxon>Nocardiopsidaceae</taxon>
        <taxon>Actinorugispora</taxon>
    </lineage>
</organism>
<feature type="transmembrane region" description="Helical" evidence="6">
    <location>
        <begin position="370"/>
        <end position="389"/>
    </location>
</feature>
<accession>A0A4R6USJ2</accession>
<evidence type="ECO:0000256" key="2">
    <source>
        <dbReference type="ARBA" id="ARBA00022475"/>
    </source>
</evidence>
<dbReference type="Proteomes" id="UP000295281">
    <property type="component" value="Unassembled WGS sequence"/>
</dbReference>
<feature type="transmembrane region" description="Helical" evidence="6">
    <location>
        <begin position="213"/>
        <end position="234"/>
    </location>
</feature>